<dbReference type="PROSITE" id="PS51820">
    <property type="entry name" value="PA14"/>
    <property type="match status" value="1"/>
</dbReference>
<evidence type="ECO:0000256" key="1">
    <source>
        <dbReference type="SAM" id="SignalP"/>
    </source>
</evidence>
<dbReference type="InterPro" id="IPR011658">
    <property type="entry name" value="PA14_dom"/>
</dbReference>
<keyword evidence="4" id="KW-1185">Reference proteome</keyword>
<dbReference type="InterPro" id="IPR036278">
    <property type="entry name" value="Sialidase_sf"/>
</dbReference>
<dbReference type="EMBL" id="CP051428">
    <property type="protein sequence ID" value="QJC51522.1"/>
    <property type="molecule type" value="Genomic_DNA"/>
</dbReference>
<dbReference type="SUPFAM" id="SSF110296">
    <property type="entry name" value="Oligoxyloglucan reducing end-specific cellobiohydrolase"/>
    <property type="match status" value="1"/>
</dbReference>
<dbReference type="AlphaFoldDB" id="A0A6H2GVV2"/>
<organism evidence="3 4">
    <name type="scientific">Paenibacillus albicereus</name>
    <dbReference type="NCBI Taxonomy" id="2726185"/>
    <lineage>
        <taxon>Bacteria</taxon>
        <taxon>Bacillati</taxon>
        <taxon>Bacillota</taxon>
        <taxon>Bacilli</taxon>
        <taxon>Bacillales</taxon>
        <taxon>Paenibacillaceae</taxon>
        <taxon>Paenibacillus</taxon>
    </lineage>
</organism>
<sequence length="879" mass="93668">MRTMARWKGAAAAVLAAVLLVPVGGGVSQAAASDISSSYAWQTLKTGAGGFVTGIDVHKDGGVVYARTDVGGGYRLNDAKTAWIQVVTAASMPDESPGAMKGVISLVSAPNDSNQAYMAYNGSVYRSWNKGAEWTKTNLSGIVGDANGDGRTTGERLAVDPANNNVVYYGTSGSGLRKTRDGGSTWSSDTSVPSSGETVQGVTSVVFDAGSGTVGSGSSLRTKTVYAAIYNRGVFRSDNGGDSFYKITGSGLGDSGSFSSLKFQSGTLYVVASGLWKYNGSWTNISPSPDTASVAVSPSNPSLLIAIQHGGNIYRSTTGGSQWTQLSRDRTASDVPWLAWTDESWMSVGNLVFDPVAPNRLWFAEGIGVWTTTDIQDSNVTWTSLNAGIEEMVSNDVVAPPGGKPVTAFWDRPLFYHANLDAYPATHQPSARFSSAWDLDYSANNPNFLVATISDHRFCCESDGQAYSSGYSTDGGQSWTPFASQPADMRFGNIAVAASDTQNIVYLPTSNRTPFYTNNRGASWTPIILPGTESSYDSDGKYNGGSHFAYYLNRHVLAADTVNDRTFYLYHADRGFYRSTDGGQSWTLVNTTMPKGWTVGWFNASLKSVPGKAGHLFLTFGSLDESTYSLYRSTDGGASWSEISAVKDATAIGLGKAAPGSSYPTLYVSGYVGGDYGIWRSTNEGADWQKAGTYPLGIYDHVSAIDGDKDVFGKVYVGFKGNSFVYGTSDAGGSGGGGSGTGTGLAGTYWNGLNFEQWVKNVTENIDFDWGSGSPSGANADNFMARWTGKIEPKYSETYTFYTYADDGIRVWVNGQLVIDNWVDQPPTEKSGTITLQAGVKADIRVDYYEKTGSAIAKLSWSSASQAKEIVPASRLYVS</sequence>
<dbReference type="KEGG" id="palr:HGI30_08140"/>
<dbReference type="InterPro" id="IPR037524">
    <property type="entry name" value="PA14/GLEYA"/>
</dbReference>
<dbReference type="InterPro" id="IPR052025">
    <property type="entry name" value="Xyloglucanase_GH74"/>
</dbReference>
<reference evidence="3 4" key="1">
    <citation type="submission" date="2020-04" db="EMBL/GenBank/DDBJ databases">
        <title>Novel Paenibacillus strain UniB2 isolated from commercial digestive syrup.</title>
        <authorList>
            <person name="Thorat V."/>
            <person name="Kirdat K."/>
            <person name="Tiwarekar B."/>
            <person name="Yadav A."/>
        </authorList>
    </citation>
    <scope>NUCLEOTIDE SEQUENCE [LARGE SCALE GENOMIC DNA]</scope>
    <source>
        <strain evidence="3 4">UniB2</strain>
    </source>
</reference>
<feature type="domain" description="PA14" evidence="2">
    <location>
        <begin position="740"/>
        <end position="875"/>
    </location>
</feature>
<dbReference type="Proteomes" id="UP000502136">
    <property type="component" value="Chromosome"/>
</dbReference>
<name>A0A6H2GVV2_9BACL</name>
<dbReference type="Gene3D" id="2.130.10.10">
    <property type="entry name" value="YVTN repeat-like/Quinoprotein amine dehydrogenase"/>
    <property type="match status" value="2"/>
</dbReference>
<dbReference type="SUPFAM" id="SSF56988">
    <property type="entry name" value="Anthrax protective antigen"/>
    <property type="match status" value="1"/>
</dbReference>
<dbReference type="PANTHER" id="PTHR43739">
    <property type="entry name" value="XYLOGLUCANASE (EUROFUNG)"/>
    <property type="match status" value="1"/>
</dbReference>
<gene>
    <name evidence="3" type="ORF">HGI30_08140</name>
</gene>
<dbReference type="GO" id="GO:0010411">
    <property type="term" value="P:xyloglucan metabolic process"/>
    <property type="evidence" value="ECO:0007669"/>
    <property type="project" value="TreeGrafter"/>
</dbReference>
<dbReference type="Gene3D" id="3.90.182.10">
    <property type="entry name" value="Toxin - Anthrax Protective Antigen,domain 1"/>
    <property type="match status" value="1"/>
</dbReference>
<dbReference type="PANTHER" id="PTHR43739:SF5">
    <property type="entry name" value="EXO-ALPHA-SIALIDASE"/>
    <property type="match status" value="1"/>
</dbReference>
<evidence type="ECO:0000313" key="3">
    <source>
        <dbReference type="EMBL" id="QJC51522.1"/>
    </source>
</evidence>
<dbReference type="SMART" id="SM00758">
    <property type="entry name" value="PA14"/>
    <property type="match status" value="1"/>
</dbReference>
<keyword evidence="1" id="KW-0732">Signal</keyword>
<dbReference type="SUPFAM" id="SSF50939">
    <property type="entry name" value="Sialidases"/>
    <property type="match status" value="1"/>
</dbReference>
<accession>A0A6H2GVV2</accession>
<protein>
    <submittedName>
        <fullName evidence="3">Sialidase</fullName>
    </submittedName>
</protein>
<dbReference type="CDD" id="cd15482">
    <property type="entry name" value="Sialidase_non-viral"/>
    <property type="match status" value="1"/>
</dbReference>
<evidence type="ECO:0000313" key="4">
    <source>
        <dbReference type="Proteomes" id="UP000502136"/>
    </source>
</evidence>
<dbReference type="Pfam" id="PF07691">
    <property type="entry name" value="PA14"/>
    <property type="match status" value="1"/>
</dbReference>
<feature type="chain" id="PRO_5026339173" evidence="1">
    <location>
        <begin position="31"/>
        <end position="879"/>
    </location>
</feature>
<dbReference type="InterPro" id="IPR015943">
    <property type="entry name" value="WD40/YVTN_repeat-like_dom_sf"/>
</dbReference>
<proteinExistence type="predicted"/>
<dbReference type="RefSeq" id="WP_168907169.1">
    <property type="nucleotide sequence ID" value="NZ_CP051428.1"/>
</dbReference>
<evidence type="ECO:0000259" key="2">
    <source>
        <dbReference type="PROSITE" id="PS51820"/>
    </source>
</evidence>
<feature type="signal peptide" evidence="1">
    <location>
        <begin position="1"/>
        <end position="30"/>
    </location>
</feature>